<proteinExistence type="predicted"/>
<accession>A0A1I5YJY7</accession>
<dbReference type="AlphaFoldDB" id="A0A1I5YJY7"/>
<gene>
    <name evidence="1" type="ORF">SAMN05444406_1508</name>
</gene>
<dbReference type="PANTHER" id="PTHR34472:SF1">
    <property type="entry name" value="SULFUR CARRIER PROTEIN THIS"/>
    <property type="match status" value="1"/>
</dbReference>
<dbReference type="InterPro" id="IPR003749">
    <property type="entry name" value="ThiS/MoaD-like"/>
</dbReference>
<dbReference type="InterPro" id="IPR012675">
    <property type="entry name" value="Beta-grasp_dom_sf"/>
</dbReference>
<dbReference type="RefSeq" id="WP_025747625.1">
    <property type="nucleotide sequence ID" value="NZ_FOXR01000050.1"/>
</dbReference>
<dbReference type="Gene3D" id="3.10.20.30">
    <property type="match status" value="1"/>
</dbReference>
<keyword evidence="2" id="KW-1185">Reference proteome</keyword>
<protein>
    <submittedName>
        <fullName evidence="1">Sulfur carrier protein</fullName>
    </submittedName>
</protein>
<dbReference type="STRING" id="937334.SAMN05444406_1508"/>
<dbReference type="InterPro" id="IPR016155">
    <property type="entry name" value="Mopterin_synth/thiamin_S_b"/>
</dbReference>
<dbReference type="InterPro" id="IPR010035">
    <property type="entry name" value="Thi_S"/>
</dbReference>
<dbReference type="NCBIfam" id="TIGR01683">
    <property type="entry name" value="thiS"/>
    <property type="match status" value="1"/>
</dbReference>
<evidence type="ECO:0000313" key="1">
    <source>
        <dbReference type="EMBL" id="SFQ44521.1"/>
    </source>
</evidence>
<dbReference type="PANTHER" id="PTHR34472">
    <property type="entry name" value="SULFUR CARRIER PROTEIN THIS"/>
    <property type="match status" value="1"/>
</dbReference>
<reference evidence="1 2" key="1">
    <citation type="submission" date="2016-10" db="EMBL/GenBank/DDBJ databases">
        <authorList>
            <person name="de Groot N.N."/>
        </authorList>
    </citation>
    <scope>NUCLEOTIDE SEQUENCE [LARGE SCALE GENOMIC DNA]</scope>
    <source>
        <strain evidence="1 2">DSM 20678</strain>
    </source>
</reference>
<dbReference type="Pfam" id="PF02597">
    <property type="entry name" value="ThiS"/>
    <property type="match status" value="1"/>
</dbReference>
<sequence>MQITVNGQKTTVNEGITLYNFLKDKGLDPQKVVVEHNYRIVRSEEWQNIVLKENDNLEILKFVGGG</sequence>
<evidence type="ECO:0000313" key="2">
    <source>
        <dbReference type="Proteomes" id="UP000198577"/>
    </source>
</evidence>
<dbReference type="CDD" id="cd00565">
    <property type="entry name" value="Ubl_ThiS"/>
    <property type="match status" value="1"/>
</dbReference>
<organism evidence="1 2">
    <name type="scientific">Caldicoprobacter faecalis</name>
    <dbReference type="NCBI Taxonomy" id="937334"/>
    <lineage>
        <taxon>Bacteria</taxon>
        <taxon>Bacillati</taxon>
        <taxon>Bacillota</taxon>
        <taxon>Clostridia</taxon>
        <taxon>Caldicoprobacterales</taxon>
        <taxon>Caldicoprobacteraceae</taxon>
        <taxon>Caldicoprobacter</taxon>
    </lineage>
</organism>
<dbReference type="SUPFAM" id="SSF54285">
    <property type="entry name" value="MoaD/ThiS"/>
    <property type="match status" value="1"/>
</dbReference>
<dbReference type="OrthoDB" id="9810692at2"/>
<dbReference type="EMBL" id="FOXR01000050">
    <property type="protein sequence ID" value="SFQ44521.1"/>
    <property type="molecule type" value="Genomic_DNA"/>
</dbReference>
<dbReference type="Proteomes" id="UP000198577">
    <property type="component" value="Unassembled WGS sequence"/>
</dbReference>
<name>A0A1I5YJY7_9FIRM</name>